<comment type="caution">
    <text evidence="1">The sequence shown here is derived from an EMBL/GenBank/DDBJ whole genome shotgun (WGS) entry which is preliminary data.</text>
</comment>
<accession>A0ABQ8LC98</accession>
<dbReference type="PANTHER" id="PTHR22796">
    <property type="entry name" value="URG4-RELATED"/>
    <property type="match status" value="1"/>
</dbReference>
<evidence type="ECO:0000313" key="2">
    <source>
        <dbReference type="Proteomes" id="UP000830375"/>
    </source>
</evidence>
<sequence>MIIEETPAIKDIDIFRDVRKLLSEIYESIPVDPWQQGQAYNIFTVWSYCEYVKFRHPTKTWFREAYRTVKEMFGKVQTLSQEDESQIRSLVTDVVQQTDKMIQSFNISKMGYSIICIQQIIDYIWRRVKQHENGPVKYVFKKEFFTDLVLAICKRANCMITDQQTMFRKANDPVFYLEKKRYEYYSIFQKYCHGPTSAAILGEILCQKLKEPIKQSVYKRTARDLADEMRTNCESLNGNRSKLEKHILRTLAEKEDFNKYMNYIDNPKDHCKSFIRDEVSQYVPDNFNVNVLLKVKEYIKLLQQKIMEAAHKSTKHILAIGEDVGLWLKHFTNQLSDVLIFSEKDLSGVKHDDVDEFELLEDAINKELTVILSDICSTFNPKSFLAELDYKDRPDEILIDHFSQCCWVQCPFCRATCTKTIENHGGEHSVPFHRSIGLSGIHYDKTSNLSTHICTSAVANSNLYFYPIGSEDKVPWTAYRRAGGEYAKWSIIPDLSELPYWKWFVCRFQKDVEKCYNKTFRGRGEIPDEWRKYTKQDAFESLEKYF</sequence>
<reference evidence="1 2" key="1">
    <citation type="submission" date="2022-01" db="EMBL/GenBank/DDBJ databases">
        <title>A high-quality chromosome-level genome assembly of rohu carp, Labeo rohita.</title>
        <authorList>
            <person name="Arick M.A. II"/>
            <person name="Hsu C.-Y."/>
            <person name="Magbanua Z."/>
            <person name="Pechanova O."/>
            <person name="Grover C."/>
            <person name="Miller E."/>
            <person name="Thrash A."/>
            <person name="Ezzel L."/>
            <person name="Alam S."/>
            <person name="Benzie J."/>
            <person name="Hamilton M."/>
            <person name="Karsi A."/>
            <person name="Lawrence M.L."/>
            <person name="Peterson D.G."/>
        </authorList>
    </citation>
    <scope>NUCLEOTIDE SEQUENCE [LARGE SCALE GENOMIC DNA]</scope>
    <source>
        <strain evidence="2">BAU-BD-2019</strain>
        <tissue evidence="1">Blood</tissue>
    </source>
</reference>
<dbReference type="Proteomes" id="UP000830375">
    <property type="component" value="Unassembled WGS sequence"/>
</dbReference>
<keyword evidence="2" id="KW-1185">Reference proteome</keyword>
<dbReference type="PANTHER" id="PTHR22796:SF6">
    <property type="entry name" value="INTERFERON-INDUCED VERY LARGE GTPASE 1-RELATED"/>
    <property type="match status" value="1"/>
</dbReference>
<dbReference type="EMBL" id="JACTAM010000025">
    <property type="protein sequence ID" value="KAI2648124.1"/>
    <property type="molecule type" value="Genomic_DNA"/>
</dbReference>
<protein>
    <submittedName>
        <fullName evidence="1">Interferon-induced very large GTPase 1</fullName>
    </submittedName>
</protein>
<name>A0ABQ8LC98_LABRO</name>
<proteinExistence type="predicted"/>
<evidence type="ECO:0000313" key="1">
    <source>
        <dbReference type="EMBL" id="KAI2648124.1"/>
    </source>
</evidence>
<gene>
    <name evidence="1" type="ORF">H4Q32_018137</name>
</gene>
<organism evidence="1 2">
    <name type="scientific">Labeo rohita</name>
    <name type="common">Indian major carp</name>
    <name type="synonym">Cyprinus rohita</name>
    <dbReference type="NCBI Taxonomy" id="84645"/>
    <lineage>
        <taxon>Eukaryota</taxon>
        <taxon>Metazoa</taxon>
        <taxon>Chordata</taxon>
        <taxon>Craniata</taxon>
        <taxon>Vertebrata</taxon>
        <taxon>Euteleostomi</taxon>
        <taxon>Actinopterygii</taxon>
        <taxon>Neopterygii</taxon>
        <taxon>Teleostei</taxon>
        <taxon>Ostariophysi</taxon>
        <taxon>Cypriniformes</taxon>
        <taxon>Cyprinidae</taxon>
        <taxon>Labeoninae</taxon>
        <taxon>Labeonini</taxon>
        <taxon>Labeo</taxon>
    </lineage>
</organism>